<evidence type="ECO:0000256" key="3">
    <source>
        <dbReference type="ARBA" id="ARBA00022449"/>
    </source>
</evidence>
<name>A0A1N7IID5_9BACI</name>
<dbReference type="AlphaFoldDB" id="A0A1N7IID5"/>
<keyword evidence="3" id="KW-0813">Transport</keyword>
<dbReference type="GO" id="GO:0015385">
    <property type="term" value="F:sodium:proton antiporter activity"/>
    <property type="evidence" value="ECO:0007669"/>
    <property type="project" value="TreeGrafter"/>
</dbReference>
<keyword evidence="6" id="KW-1185">Reference proteome</keyword>
<dbReference type="STRING" id="570947.SAMN05421687_10148"/>
<feature type="transmembrane region" description="Helical" evidence="4">
    <location>
        <begin position="45"/>
        <end position="65"/>
    </location>
</feature>
<dbReference type="NCBIfam" id="TIGR01300">
    <property type="entry name" value="CPA3_mnhG_phaG"/>
    <property type="match status" value="1"/>
</dbReference>
<dbReference type="InterPro" id="IPR005133">
    <property type="entry name" value="PhaG_MnhG_YufB"/>
</dbReference>
<keyword evidence="4" id="KW-1133">Transmembrane helix</keyword>
<comment type="subcellular location">
    <subcellularLocation>
        <location evidence="1">Membrane</location>
        <topology evidence="1">Multi-pass membrane protein</topology>
    </subcellularLocation>
</comment>
<evidence type="ECO:0000313" key="5">
    <source>
        <dbReference type="EMBL" id="SIS36741.1"/>
    </source>
</evidence>
<keyword evidence="3" id="KW-0050">Antiport</keyword>
<comment type="similarity">
    <text evidence="2">Belongs to the CPA3 antiporters (TC 2.A.63) subunit G family.</text>
</comment>
<proteinExistence type="inferred from homology"/>
<dbReference type="GO" id="GO:0016020">
    <property type="term" value="C:membrane"/>
    <property type="evidence" value="ECO:0007669"/>
    <property type="project" value="UniProtKB-SubCell"/>
</dbReference>
<dbReference type="NCBIfam" id="NF009314">
    <property type="entry name" value="PRK12674.1-2"/>
    <property type="match status" value="1"/>
</dbReference>
<evidence type="ECO:0000256" key="1">
    <source>
        <dbReference type="ARBA" id="ARBA00004141"/>
    </source>
</evidence>
<protein>
    <submittedName>
        <fullName evidence="5">Multisubunit sodium/proton antiporter, MrpG subunit</fullName>
    </submittedName>
</protein>
<evidence type="ECO:0000256" key="2">
    <source>
        <dbReference type="ARBA" id="ARBA00008404"/>
    </source>
</evidence>
<dbReference type="PANTHER" id="PTHR34703">
    <property type="entry name" value="ANTIPORTER SUBUNIT MNHG2-RELATED"/>
    <property type="match status" value="1"/>
</dbReference>
<accession>A0A1N7IID5</accession>
<dbReference type="Pfam" id="PF03334">
    <property type="entry name" value="PhaG_MnhG_YufB"/>
    <property type="match status" value="1"/>
</dbReference>
<dbReference type="EMBL" id="FTOC01000001">
    <property type="protein sequence ID" value="SIS36741.1"/>
    <property type="molecule type" value="Genomic_DNA"/>
</dbReference>
<organism evidence="5 6">
    <name type="scientific">Salimicrobium flavidum</name>
    <dbReference type="NCBI Taxonomy" id="570947"/>
    <lineage>
        <taxon>Bacteria</taxon>
        <taxon>Bacillati</taxon>
        <taxon>Bacillota</taxon>
        <taxon>Bacilli</taxon>
        <taxon>Bacillales</taxon>
        <taxon>Bacillaceae</taxon>
        <taxon>Salimicrobium</taxon>
    </lineage>
</organism>
<sequence>MSGTWINLFLDILIIFFLLSGTFFVLSGSIGVVRFKNVYLRLHAATKSSTLGVAGLMLGAFLFMINEHGIVSGKLLLGIIFVLITAPVSAHMIGRAAYKSGVPLSPEAVRDDYSKTFKD</sequence>
<feature type="transmembrane region" description="Helical" evidence="4">
    <location>
        <begin position="71"/>
        <end position="90"/>
    </location>
</feature>
<dbReference type="RefSeq" id="WP_076556333.1">
    <property type="nucleotide sequence ID" value="NZ_FTOC01000001.1"/>
</dbReference>
<dbReference type="OrthoDB" id="9806575at2"/>
<reference evidence="6" key="1">
    <citation type="submission" date="2017-01" db="EMBL/GenBank/DDBJ databases">
        <authorList>
            <person name="Varghese N."/>
            <person name="Submissions S."/>
        </authorList>
    </citation>
    <scope>NUCLEOTIDE SEQUENCE [LARGE SCALE GENOMIC DNA]</scope>
    <source>
        <strain evidence="6">DSM 23127</strain>
    </source>
</reference>
<evidence type="ECO:0000313" key="6">
    <source>
        <dbReference type="Proteomes" id="UP000187608"/>
    </source>
</evidence>
<gene>
    <name evidence="5" type="ORF">SAMN05421687_10148</name>
</gene>
<keyword evidence="4" id="KW-0472">Membrane</keyword>
<evidence type="ECO:0000256" key="4">
    <source>
        <dbReference type="SAM" id="Phobius"/>
    </source>
</evidence>
<dbReference type="Proteomes" id="UP000187608">
    <property type="component" value="Unassembled WGS sequence"/>
</dbReference>
<keyword evidence="4" id="KW-0812">Transmembrane</keyword>
<feature type="transmembrane region" description="Helical" evidence="4">
    <location>
        <begin position="12"/>
        <end position="33"/>
    </location>
</feature>
<dbReference type="PANTHER" id="PTHR34703:SF1">
    <property type="entry name" value="ANTIPORTER SUBUNIT MNHG2-RELATED"/>
    <property type="match status" value="1"/>
</dbReference>